<keyword evidence="2" id="KW-0964">Secreted</keyword>
<comment type="caution">
    <text evidence="6">The sequence shown here is derived from an EMBL/GenBank/DDBJ whole genome shotgun (WGS) entry which is preliminary data.</text>
</comment>
<dbReference type="PANTHER" id="PTHR23192:SF87">
    <property type="entry name" value="AMASSIN-3"/>
    <property type="match status" value="1"/>
</dbReference>
<feature type="non-terminal residue" evidence="6">
    <location>
        <position position="1"/>
    </location>
</feature>
<accession>A0AAV4AF91</accession>
<organism evidence="6 7">
    <name type="scientific">Plakobranchus ocellatus</name>
    <dbReference type="NCBI Taxonomy" id="259542"/>
    <lineage>
        <taxon>Eukaryota</taxon>
        <taxon>Metazoa</taxon>
        <taxon>Spiralia</taxon>
        <taxon>Lophotrochozoa</taxon>
        <taxon>Mollusca</taxon>
        <taxon>Gastropoda</taxon>
        <taxon>Heterobranchia</taxon>
        <taxon>Euthyneura</taxon>
        <taxon>Panpulmonata</taxon>
        <taxon>Sacoglossa</taxon>
        <taxon>Placobranchoidea</taxon>
        <taxon>Plakobranchidae</taxon>
        <taxon>Plakobranchus</taxon>
    </lineage>
</organism>
<feature type="disulfide bond" evidence="3">
    <location>
        <begin position="100"/>
        <end position="282"/>
    </location>
</feature>
<dbReference type="PANTHER" id="PTHR23192">
    <property type="entry name" value="OLFACTOMEDIN-RELATED"/>
    <property type="match status" value="1"/>
</dbReference>
<protein>
    <recommendedName>
        <fullName evidence="5">Olfactomedin-like domain-containing protein</fullName>
    </recommendedName>
</protein>
<dbReference type="GO" id="GO:0005615">
    <property type="term" value="C:extracellular space"/>
    <property type="evidence" value="ECO:0007669"/>
    <property type="project" value="TreeGrafter"/>
</dbReference>
<evidence type="ECO:0000313" key="6">
    <source>
        <dbReference type="EMBL" id="GFO09851.1"/>
    </source>
</evidence>
<dbReference type="SMART" id="SM00284">
    <property type="entry name" value="OLF"/>
    <property type="match status" value="1"/>
</dbReference>
<dbReference type="InterPro" id="IPR050605">
    <property type="entry name" value="Olfactomedin-like_domain"/>
</dbReference>
<feature type="domain" description="Olfactomedin-like" evidence="5">
    <location>
        <begin position="99"/>
        <end position="430"/>
    </location>
</feature>
<evidence type="ECO:0000256" key="2">
    <source>
        <dbReference type="ARBA" id="ARBA00022525"/>
    </source>
</evidence>
<reference evidence="6 7" key="1">
    <citation type="journal article" date="2021" name="Elife">
        <title>Chloroplast acquisition without the gene transfer in kleptoplastic sea slugs, Plakobranchus ocellatus.</title>
        <authorList>
            <person name="Maeda T."/>
            <person name="Takahashi S."/>
            <person name="Yoshida T."/>
            <person name="Shimamura S."/>
            <person name="Takaki Y."/>
            <person name="Nagai Y."/>
            <person name="Toyoda A."/>
            <person name="Suzuki Y."/>
            <person name="Arimoto A."/>
            <person name="Ishii H."/>
            <person name="Satoh N."/>
            <person name="Nishiyama T."/>
            <person name="Hasebe M."/>
            <person name="Maruyama T."/>
            <person name="Minagawa J."/>
            <person name="Obokata J."/>
            <person name="Shigenobu S."/>
        </authorList>
    </citation>
    <scope>NUCLEOTIDE SEQUENCE [LARGE SCALE GENOMIC DNA]</scope>
</reference>
<keyword evidence="3" id="KW-1015">Disulfide bond</keyword>
<dbReference type="EMBL" id="BLXT01004129">
    <property type="protein sequence ID" value="GFO09851.1"/>
    <property type="molecule type" value="Genomic_DNA"/>
</dbReference>
<feature type="compositionally biased region" description="Basic residues" evidence="4">
    <location>
        <begin position="80"/>
        <end position="95"/>
    </location>
</feature>
<proteinExistence type="predicted"/>
<gene>
    <name evidence="6" type="ORF">PoB_003635600</name>
</gene>
<comment type="subcellular location">
    <subcellularLocation>
        <location evidence="1">Secreted</location>
    </subcellularLocation>
</comment>
<keyword evidence="7" id="KW-1185">Reference proteome</keyword>
<evidence type="ECO:0000256" key="4">
    <source>
        <dbReference type="SAM" id="MobiDB-lite"/>
    </source>
</evidence>
<evidence type="ECO:0000256" key="3">
    <source>
        <dbReference type="PROSITE-ProRule" id="PRU00446"/>
    </source>
</evidence>
<feature type="region of interest" description="Disordered" evidence="4">
    <location>
        <begin position="77"/>
        <end position="100"/>
    </location>
</feature>
<dbReference type="PROSITE" id="PS51132">
    <property type="entry name" value="OLF"/>
    <property type="match status" value="1"/>
</dbReference>
<name>A0AAV4AF91_9GAST</name>
<dbReference type="InterPro" id="IPR003112">
    <property type="entry name" value="Olfac-like_dom"/>
</dbReference>
<sequence length="432" mass="49341">LKEGIVAAMTNQFNFMRAVLLSRNEELQKLVTTLAMLVEVTSQGMHSAHDTHRILLDRVGYLNDTLVSVRSMLTSELRKKDKRRRRAGKKGKKSRPKDACPKEISAIGAGKFRAMKYPVGSYMVQSNNPNIYRSVYIMPGSGPQDELQEYDTPQDVAFNIPAHYIPLPYYCSGTGHVIYRRHLYCHQHGTDLIMKFHLKRYEIISDLPLPGVGYSNTFPYSSKENTDVDLAVDEYGLWAIYATNDSAGKVVITKIDHKNMELGKTWRTSYPKRNLGNAFMICGTLYATDSHRNVPTFIRYVYNTETGQEQLLQPGEMPFLNSALVGRPNVFTYEPKVEVVETDEEKGENGKRKVRAARLERKPWLRGDGVRRRVRANRAGSKRGTGERTTAEMVTKKESNSVMLSYDHRTSTLMSWNNGRLETFPIYFREDD</sequence>
<dbReference type="AlphaFoldDB" id="A0AAV4AF91"/>
<evidence type="ECO:0000259" key="5">
    <source>
        <dbReference type="PROSITE" id="PS51132"/>
    </source>
</evidence>
<dbReference type="Pfam" id="PF02191">
    <property type="entry name" value="OLF"/>
    <property type="match status" value="1"/>
</dbReference>
<dbReference type="Proteomes" id="UP000735302">
    <property type="component" value="Unassembled WGS sequence"/>
</dbReference>
<evidence type="ECO:0000313" key="7">
    <source>
        <dbReference type="Proteomes" id="UP000735302"/>
    </source>
</evidence>
<dbReference type="GO" id="GO:0007165">
    <property type="term" value="P:signal transduction"/>
    <property type="evidence" value="ECO:0007669"/>
    <property type="project" value="TreeGrafter"/>
</dbReference>
<evidence type="ECO:0000256" key="1">
    <source>
        <dbReference type="ARBA" id="ARBA00004613"/>
    </source>
</evidence>